<dbReference type="Gene3D" id="3.10.450.50">
    <property type="match status" value="1"/>
</dbReference>
<feature type="signal peptide" evidence="1">
    <location>
        <begin position="1"/>
        <end position="33"/>
    </location>
</feature>
<name>A0A7G7BRA9_9ACTN</name>
<dbReference type="AlphaFoldDB" id="A0A7G7BRA9"/>
<dbReference type="SUPFAM" id="SSF54427">
    <property type="entry name" value="NTF2-like"/>
    <property type="match status" value="1"/>
</dbReference>
<accession>A0A7G7BRA9</accession>
<dbReference type="EMBL" id="CP045702">
    <property type="protein sequence ID" value="QNE77874.1"/>
    <property type="molecule type" value="Genomic_DNA"/>
</dbReference>
<sequence length="419" mass="44388">MAVHRRGAVRERTRARRAAGAVLAGLLLASACASPRDPARDTAAQEIRATLDRRATAVLNHDPAGFLAVLAPEAAALRAAQRTELANLADVPLKSWSYEVRTVTPHGTGRATADVDLRYRIDGYDRAPVSAARTLELARDDTDGRWYIAADRPGKGAASQLWQQGDVQVVRGTHSLVLGVGRPDGELRGVAHTADRAVPAVSAAWPDSWVRRVVVLVPDSVEDMAGLLGSPAASYRGIAAVTTGEVGGSGKAPGAADRVIVNPQAYALLGTFGQQIVLTHETTHVASRVDTSPATPVWLSEGFADWVAYRDEDRPAGLVAPELADAVRDGEVPAALPVDADFGFGGDAAKLARAYEGGWLACELIEDRWGEEKLIAFYKAVGGHPGRDGAVERALHTVLGTNPQEFAASWRDYLAARLG</sequence>
<keyword evidence="1" id="KW-0732">Signal</keyword>
<reference evidence="3" key="1">
    <citation type="submission" date="2019-10" db="EMBL/GenBank/DDBJ databases">
        <title>Antimicrobial potential of Antarctic Bacteria.</title>
        <authorList>
            <person name="Benaud N."/>
            <person name="Edwards R.J."/>
            <person name="Ferrari B.C."/>
        </authorList>
    </citation>
    <scope>NUCLEOTIDE SEQUENCE [LARGE SCALE GENOMIC DNA]</scope>
    <source>
        <strain evidence="3">NBSH44</strain>
    </source>
</reference>
<evidence type="ECO:0000313" key="3">
    <source>
        <dbReference type="Proteomes" id="UP000515307"/>
    </source>
</evidence>
<feature type="chain" id="PRO_5028891950" description="Lipoprotein" evidence="1">
    <location>
        <begin position="34"/>
        <end position="419"/>
    </location>
</feature>
<dbReference type="RefSeq" id="WP_185301334.1">
    <property type="nucleotide sequence ID" value="NZ_CP045702.1"/>
</dbReference>
<protein>
    <recommendedName>
        <fullName evidence="4">Lipoprotein</fullName>
    </recommendedName>
</protein>
<dbReference type="PROSITE" id="PS51257">
    <property type="entry name" value="PROKAR_LIPOPROTEIN"/>
    <property type="match status" value="1"/>
</dbReference>
<dbReference type="KEGG" id="sfiy:F0344_27695"/>
<dbReference type="InterPro" id="IPR032710">
    <property type="entry name" value="NTF2-like_dom_sf"/>
</dbReference>
<proteinExistence type="predicted"/>
<evidence type="ECO:0000313" key="2">
    <source>
        <dbReference type="EMBL" id="QNE77874.1"/>
    </source>
</evidence>
<evidence type="ECO:0000256" key="1">
    <source>
        <dbReference type="SAM" id="SignalP"/>
    </source>
</evidence>
<keyword evidence="3" id="KW-1185">Reference proteome</keyword>
<gene>
    <name evidence="2" type="ORF">F0344_27695</name>
</gene>
<evidence type="ECO:0008006" key="4">
    <source>
        <dbReference type="Google" id="ProtNLM"/>
    </source>
</evidence>
<dbReference type="Proteomes" id="UP000515307">
    <property type="component" value="Chromosome"/>
</dbReference>
<organism evidence="2 3">
    <name type="scientific">Streptomyces finlayi</name>
    <dbReference type="NCBI Taxonomy" id="67296"/>
    <lineage>
        <taxon>Bacteria</taxon>
        <taxon>Bacillati</taxon>
        <taxon>Actinomycetota</taxon>
        <taxon>Actinomycetes</taxon>
        <taxon>Kitasatosporales</taxon>
        <taxon>Streptomycetaceae</taxon>
        <taxon>Streptomyces</taxon>
    </lineage>
</organism>